<keyword evidence="1" id="KW-0472">Membrane</keyword>
<organism evidence="2 3">
    <name type="scientific">Rubrobacter xylanophilus (strain DSM 9941 / JCM 11954 / NBRC 16129 / PRD-1)</name>
    <dbReference type="NCBI Taxonomy" id="266117"/>
    <lineage>
        <taxon>Bacteria</taxon>
        <taxon>Bacillati</taxon>
        <taxon>Actinomycetota</taxon>
        <taxon>Rubrobacteria</taxon>
        <taxon>Rubrobacterales</taxon>
        <taxon>Rubrobacteraceae</taxon>
        <taxon>Rubrobacter</taxon>
    </lineage>
</organism>
<protein>
    <submittedName>
        <fullName evidence="2">Uncharacterized protein</fullName>
    </submittedName>
</protein>
<dbReference type="KEGG" id="rxy:Rxyl_2523"/>
<gene>
    <name evidence="2" type="ordered locus">Rxyl_2523</name>
</gene>
<dbReference type="STRING" id="266117.Rxyl_2523"/>
<evidence type="ECO:0000313" key="2">
    <source>
        <dbReference type="EMBL" id="ABG05443.1"/>
    </source>
</evidence>
<sequence length="141" mass="15993">MTQYEPPKQGLRGQLLDAFIILALLFATLFLTTYVIERQTESETTGTETSETKPLSELALSSAEKQQFQKMINAGIIDLQATNEVVKTNQPTTDKYNFSAISLIATIGIIVLYLAFVYWVSLREYKEVIREKFDSSEVQRT</sequence>
<evidence type="ECO:0000256" key="1">
    <source>
        <dbReference type="SAM" id="Phobius"/>
    </source>
</evidence>
<name>Q1AT35_RUBXD</name>
<feature type="transmembrane region" description="Helical" evidence="1">
    <location>
        <begin position="15"/>
        <end position="36"/>
    </location>
</feature>
<proteinExistence type="predicted"/>
<evidence type="ECO:0000313" key="3">
    <source>
        <dbReference type="Proteomes" id="UP000006637"/>
    </source>
</evidence>
<dbReference type="HOGENOM" id="CLU_1991018_0_0_11"/>
<keyword evidence="1" id="KW-1133">Transmembrane helix</keyword>
<dbReference type="RefSeq" id="WP_011565453.1">
    <property type="nucleotide sequence ID" value="NC_008148.1"/>
</dbReference>
<dbReference type="AlphaFoldDB" id="Q1AT35"/>
<accession>Q1AT35</accession>
<keyword evidence="3" id="KW-1185">Reference proteome</keyword>
<feature type="transmembrane region" description="Helical" evidence="1">
    <location>
        <begin position="98"/>
        <end position="120"/>
    </location>
</feature>
<dbReference type="Proteomes" id="UP000006637">
    <property type="component" value="Chromosome"/>
</dbReference>
<dbReference type="EMBL" id="CP000386">
    <property type="protein sequence ID" value="ABG05443.1"/>
    <property type="molecule type" value="Genomic_DNA"/>
</dbReference>
<reference evidence="2 3" key="1">
    <citation type="submission" date="2006-06" db="EMBL/GenBank/DDBJ databases">
        <title>Complete sequence of Rubrobacter xylanophilus DSM 9941.</title>
        <authorList>
            <consortium name="US DOE Joint Genome Institute"/>
            <person name="Copeland A."/>
            <person name="Lucas S."/>
            <person name="Lapidus A."/>
            <person name="Barry K."/>
            <person name="Detter J.C."/>
            <person name="Glavina del Rio T."/>
            <person name="Hammon N."/>
            <person name="Israni S."/>
            <person name="Dalin E."/>
            <person name="Tice H."/>
            <person name="Pitluck S."/>
            <person name="Munk A.C."/>
            <person name="Brettin T."/>
            <person name="Bruce D."/>
            <person name="Han C."/>
            <person name="Tapia R."/>
            <person name="Gilna P."/>
            <person name="Schmutz J."/>
            <person name="Larimer F."/>
            <person name="Land M."/>
            <person name="Hauser L."/>
            <person name="Kyrpides N."/>
            <person name="Lykidis A."/>
            <person name="da Costa M.S."/>
            <person name="Rainey F.A."/>
            <person name="Empadinhas N."/>
            <person name="Jolivet E."/>
            <person name="Battista J.R."/>
            <person name="Richardson P."/>
        </authorList>
    </citation>
    <scope>NUCLEOTIDE SEQUENCE [LARGE SCALE GENOMIC DNA]</scope>
    <source>
        <strain evidence="3">DSM 9941 / JCM 11954 / NBRC 16129 / PRD-1</strain>
    </source>
</reference>
<dbReference type="eggNOG" id="ENOG5030VXD">
    <property type="taxonomic scope" value="Bacteria"/>
</dbReference>
<dbReference type="OrthoDB" id="4628611at2"/>
<keyword evidence="1" id="KW-0812">Transmembrane</keyword>